<dbReference type="EMBL" id="JANJYJ010000001">
    <property type="protein sequence ID" value="KAK3231120.1"/>
    <property type="molecule type" value="Genomic_DNA"/>
</dbReference>
<keyword evidence="4 7" id="KW-1133">Transmembrane helix</keyword>
<evidence type="ECO:0000256" key="7">
    <source>
        <dbReference type="SAM" id="Phobius"/>
    </source>
</evidence>
<accession>A0AAE0B870</accession>
<comment type="similarity">
    <text evidence="2">Belongs to the ODR-4 family.</text>
</comment>
<dbReference type="GO" id="GO:0012505">
    <property type="term" value="C:endomembrane system"/>
    <property type="evidence" value="ECO:0007669"/>
    <property type="project" value="TreeGrafter"/>
</dbReference>
<proteinExistence type="inferred from homology"/>
<evidence type="ECO:0000256" key="4">
    <source>
        <dbReference type="ARBA" id="ARBA00022989"/>
    </source>
</evidence>
<comment type="caution">
    <text evidence="8">The sequence shown here is derived from an EMBL/GenBank/DDBJ whole genome shotgun (WGS) entry which is preliminary data.</text>
</comment>
<dbReference type="InterPro" id="IPR029454">
    <property type="entry name" value="ODR-4-like"/>
</dbReference>
<gene>
    <name evidence="8" type="ORF">Dsin_003001</name>
</gene>
<evidence type="ECO:0000256" key="1">
    <source>
        <dbReference type="ARBA" id="ARBA00004370"/>
    </source>
</evidence>
<dbReference type="Proteomes" id="UP001281410">
    <property type="component" value="Unassembled WGS sequence"/>
</dbReference>
<evidence type="ECO:0000313" key="9">
    <source>
        <dbReference type="Proteomes" id="UP001281410"/>
    </source>
</evidence>
<evidence type="ECO:0008006" key="10">
    <source>
        <dbReference type="Google" id="ProtNLM"/>
    </source>
</evidence>
<keyword evidence="9" id="KW-1185">Reference proteome</keyword>
<sequence>MVGTLCRPLGLARRATMPCLEPRPDTCQEWGLCLARAKNGGRAWHDPPHLRVVPGTDTYKKWYSSVLPGIRMEKFWFKTNMPPLLPPIDVKQTGRLFKLRRKEIGEIPPNARKIFLQLPKTQDRHWRECGNKSRLRMVKAVVGEETQLKLAEDRLSHSTITAQVGLVIGRLSSNLDRGFVFDLIPTPQNDAGEAACSLTETTSRDDKKKQSKSKPQSSDSSSLFVDKDWVAEHARQVSRMLLGGMKVIGIYVWASENAFKNSTIALCQTVHGVAEAAPFSENYSNERMLIHICYSPRRWTCRNCSLASNITSSSLRPCDFKMGRVFNSLQTYKCMYNFSLRLPIYHEGTSNAQTLSDILRQGISVHANELRGAKAIVDGNLVVNDESCTTDGPHEVELLLPFFNDTSTKACSQKVVVGLLVFSGSVCSFAYLNSKEPISEAVSEIKGDIIRSLQSRLDIICDEADEDLVPTDDDAEEARAVKPVSRLVLDSLRETCGLAFPRRVFVPWLVGTFICDYLQPSERLEVLKDHCVELMSMEALPDASTILELEAEAEAPSMTTESFWDVSLSFRSESISSSKNKGIETQTDNGKNAVKTTNFNIMVSVLFLLLSILAGLVLTVKRT</sequence>
<name>A0AAE0B870_9ROSI</name>
<evidence type="ECO:0000313" key="8">
    <source>
        <dbReference type="EMBL" id="KAK3231120.1"/>
    </source>
</evidence>
<evidence type="ECO:0000256" key="3">
    <source>
        <dbReference type="ARBA" id="ARBA00022692"/>
    </source>
</evidence>
<evidence type="ECO:0000256" key="5">
    <source>
        <dbReference type="ARBA" id="ARBA00023136"/>
    </source>
</evidence>
<feature type="region of interest" description="Disordered" evidence="6">
    <location>
        <begin position="192"/>
        <end position="221"/>
    </location>
</feature>
<feature type="transmembrane region" description="Helical" evidence="7">
    <location>
        <begin position="599"/>
        <end position="620"/>
    </location>
</feature>
<dbReference type="AlphaFoldDB" id="A0AAE0B870"/>
<organism evidence="8 9">
    <name type="scientific">Dipteronia sinensis</name>
    <dbReference type="NCBI Taxonomy" id="43782"/>
    <lineage>
        <taxon>Eukaryota</taxon>
        <taxon>Viridiplantae</taxon>
        <taxon>Streptophyta</taxon>
        <taxon>Embryophyta</taxon>
        <taxon>Tracheophyta</taxon>
        <taxon>Spermatophyta</taxon>
        <taxon>Magnoliopsida</taxon>
        <taxon>eudicotyledons</taxon>
        <taxon>Gunneridae</taxon>
        <taxon>Pentapetalae</taxon>
        <taxon>rosids</taxon>
        <taxon>malvids</taxon>
        <taxon>Sapindales</taxon>
        <taxon>Sapindaceae</taxon>
        <taxon>Hippocastanoideae</taxon>
        <taxon>Acereae</taxon>
        <taxon>Dipteronia</taxon>
    </lineage>
</organism>
<evidence type="ECO:0000256" key="6">
    <source>
        <dbReference type="SAM" id="MobiDB-lite"/>
    </source>
</evidence>
<comment type="subcellular location">
    <subcellularLocation>
        <location evidence="1">Membrane</location>
    </subcellularLocation>
</comment>
<keyword evidence="5 7" id="KW-0472">Membrane</keyword>
<dbReference type="PANTHER" id="PTHR33966">
    <property type="entry name" value="PROTEIN ODR-4 HOMOLOG"/>
    <property type="match status" value="1"/>
</dbReference>
<keyword evidence="3 7" id="KW-0812">Transmembrane</keyword>
<dbReference type="Pfam" id="PF14778">
    <property type="entry name" value="ODR4-like"/>
    <property type="match status" value="1"/>
</dbReference>
<evidence type="ECO:0000256" key="2">
    <source>
        <dbReference type="ARBA" id="ARBA00010131"/>
    </source>
</evidence>
<dbReference type="PANTHER" id="PTHR33966:SF1">
    <property type="entry name" value="PROTEIN ODR-4 HOMOLOG"/>
    <property type="match status" value="1"/>
</dbReference>
<reference evidence="8" key="1">
    <citation type="journal article" date="2023" name="Plant J.">
        <title>Genome sequences and population genomics provide insights into the demographic history, inbreeding, and mutation load of two 'living fossil' tree species of Dipteronia.</title>
        <authorList>
            <person name="Feng Y."/>
            <person name="Comes H.P."/>
            <person name="Chen J."/>
            <person name="Zhu S."/>
            <person name="Lu R."/>
            <person name="Zhang X."/>
            <person name="Li P."/>
            <person name="Qiu J."/>
            <person name="Olsen K.M."/>
            <person name="Qiu Y."/>
        </authorList>
    </citation>
    <scope>NUCLEOTIDE SEQUENCE</scope>
    <source>
        <strain evidence="8">NBL</strain>
    </source>
</reference>
<dbReference type="GO" id="GO:0016020">
    <property type="term" value="C:membrane"/>
    <property type="evidence" value="ECO:0007669"/>
    <property type="project" value="UniProtKB-SubCell"/>
</dbReference>
<protein>
    <recommendedName>
        <fullName evidence="10">Protein odr-4 homolog</fullName>
    </recommendedName>
</protein>
<dbReference type="GO" id="GO:0008104">
    <property type="term" value="P:intracellular protein localization"/>
    <property type="evidence" value="ECO:0007669"/>
    <property type="project" value="TreeGrafter"/>
</dbReference>